<dbReference type="InterPro" id="IPR043971">
    <property type="entry name" value="FUZ/MON1/HPS1_longin_2"/>
</dbReference>
<dbReference type="GO" id="GO:0032585">
    <property type="term" value="C:multivesicular body membrane"/>
    <property type="evidence" value="ECO:0007669"/>
    <property type="project" value="UniProtKB-SubCell"/>
</dbReference>
<dbReference type="GO" id="GO:0006623">
    <property type="term" value="P:protein targeting to vacuole"/>
    <property type="evidence" value="ECO:0007669"/>
    <property type="project" value="InterPro"/>
</dbReference>
<dbReference type="OrthoDB" id="272411at2759"/>
<proteinExistence type="predicted"/>
<dbReference type="InterPro" id="IPR043970">
    <property type="entry name" value="FUZ/MON1/HPS1_longin_3"/>
</dbReference>
<feature type="compositionally biased region" description="Basic and acidic residues" evidence="5">
    <location>
        <begin position="375"/>
        <end position="391"/>
    </location>
</feature>
<dbReference type="GO" id="GO:0000329">
    <property type="term" value="C:fungal-type vacuole membrane"/>
    <property type="evidence" value="ECO:0007669"/>
    <property type="project" value="TreeGrafter"/>
</dbReference>
<reference evidence="9 10" key="1">
    <citation type="submission" date="2018-03" db="EMBL/GenBank/DDBJ databases">
        <authorList>
            <person name="Guldener U."/>
        </authorList>
    </citation>
    <scope>NUCLEOTIDE SEQUENCE [LARGE SCALE GENOMIC DNA]</scope>
    <source>
        <strain evidence="9 10">DAOM196992</strain>
    </source>
</reference>
<evidence type="ECO:0000313" key="10">
    <source>
        <dbReference type="Proteomes" id="UP000323386"/>
    </source>
</evidence>
<name>A0A5C3EWB0_9BASI</name>
<feature type="compositionally biased region" description="Low complexity" evidence="5">
    <location>
        <begin position="19"/>
        <end position="73"/>
    </location>
</feature>
<evidence type="ECO:0000259" key="6">
    <source>
        <dbReference type="Pfam" id="PF19036"/>
    </source>
</evidence>
<dbReference type="PRINTS" id="PR01546">
    <property type="entry name" value="YEAST73DUF"/>
</dbReference>
<feature type="domain" description="FUZ/MON1/HPS1 third Longin" evidence="8">
    <location>
        <begin position="708"/>
        <end position="900"/>
    </location>
</feature>
<dbReference type="Proteomes" id="UP000323386">
    <property type="component" value="Unassembled WGS sequence"/>
</dbReference>
<evidence type="ECO:0000256" key="4">
    <source>
        <dbReference type="ARBA" id="ARBA00019201"/>
    </source>
</evidence>
<dbReference type="GO" id="GO:0016192">
    <property type="term" value="P:vesicle-mediated transport"/>
    <property type="evidence" value="ECO:0007669"/>
    <property type="project" value="InterPro"/>
</dbReference>
<feature type="region of interest" description="Disordered" evidence="5">
    <location>
        <begin position="363"/>
        <end position="401"/>
    </location>
</feature>
<feature type="domain" description="FUZ/MON1/HPS1 second Longin" evidence="7">
    <location>
        <begin position="545"/>
        <end position="664"/>
    </location>
</feature>
<feature type="region of interest" description="Disordered" evidence="5">
    <location>
        <begin position="225"/>
        <end position="290"/>
    </location>
</feature>
<dbReference type="GO" id="GO:0035658">
    <property type="term" value="C:Mon1-Ccz1 complex"/>
    <property type="evidence" value="ECO:0007669"/>
    <property type="project" value="TreeGrafter"/>
</dbReference>
<organism evidence="9 10">
    <name type="scientific">Pseudozyma flocculosa</name>
    <dbReference type="NCBI Taxonomy" id="84751"/>
    <lineage>
        <taxon>Eukaryota</taxon>
        <taxon>Fungi</taxon>
        <taxon>Dikarya</taxon>
        <taxon>Basidiomycota</taxon>
        <taxon>Ustilaginomycotina</taxon>
        <taxon>Ustilaginomycetes</taxon>
        <taxon>Ustilaginales</taxon>
        <taxon>Ustilaginaceae</taxon>
        <taxon>Pseudozyma</taxon>
    </lineage>
</organism>
<dbReference type="InterPro" id="IPR043972">
    <property type="entry name" value="FUZ/MON1/HPS1_longin_1"/>
</dbReference>
<feature type="compositionally biased region" description="Polar residues" evidence="5">
    <location>
        <begin position="236"/>
        <end position="246"/>
    </location>
</feature>
<dbReference type="InterPro" id="IPR004353">
    <property type="entry name" value="Mon1"/>
</dbReference>
<keyword evidence="10" id="KW-1185">Reference proteome</keyword>
<accession>A0A5C3EWB0</accession>
<feature type="region of interest" description="Disordered" evidence="5">
    <location>
        <begin position="1"/>
        <end position="78"/>
    </location>
</feature>
<evidence type="ECO:0000256" key="5">
    <source>
        <dbReference type="SAM" id="MobiDB-lite"/>
    </source>
</evidence>
<feature type="region of interest" description="Disordered" evidence="5">
    <location>
        <begin position="120"/>
        <end position="182"/>
    </location>
</feature>
<evidence type="ECO:0000313" key="9">
    <source>
        <dbReference type="EMBL" id="SPO35876.1"/>
    </source>
</evidence>
<feature type="domain" description="FUZ/MON1/HPS1 first Longin" evidence="6">
    <location>
        <begin position="348"/>
        <end position="502"/>
    </location>
</feature>
<sequence length="911" mass="95356">MADKEASQPTPAAPPPHPAARTSSFAPTAATGSTAATSAAPASTSTAIATASATATASSTPSSSKPPSLKAPSRPTHFLTKSLTTAAGTSTASSSINIRGSAFAHHHVLAPARTSSLRTLDNAPDDWDADSTASSLSQQAPSTIDDGSRGPNRDGAGLFASHRPEFDQDRVDNVGVGAGGSGSASSSFMNAFPFLGQSDGVNEFGQKVAGGSTRAPPRDALDYIRSVSHRADVRAPSSSQQNWSRPHSSDAEKAASSISRAPSPLPAASRVAEPAARPVTVETGSFKGKEKAALAEVVDAGANGEAIPTAEEDYPASPIPTSEQGAPTVSGVDGQGRGGDDGAYPDRKYYILSSAGKPIYISHLASRRTSRSRQGSRDAADEEAERRRQQELEDDEEERATTQVGVMQALISIFADDDGDRLRHINADNGRTRITFLLRSPLYFVCVSSWGEPPATTRMHLENLHLQVLSLVSAGQLSRLFARMPNFDLRRLLEGTDVLLGSLLARLQTDLCFALEALQPVRVEAPLREAVSTLLLPPKGDARPKDLLYVLLLANQRILTLLRPRRHSVHPADMHLLVNTVYGTEAIREPGGESWVPICLPKFAPQGFVHAYVSFLERPAGPGGASGEGRHDGADGDDDSSLALVMVTGDRDGFSELSAWRSDIIASLSAAPAPKAAAAAPTSPSLLAGLFDAVGRCDYSADELGIAGLRHFVYKSRTNVQITATRLEAPYEAGSDDHKRLVTLYTLAHDAIHGLSTGASVPLPGGTKTSTDLASEYLGSGSGGSGGAGGMDGIVGGGRTIQAASSNFMQKVLLGGGGGTSSSARQDYSAAAAAAAAAGQRRLPPIAGPVKMQYYQTEREAVLGWITQPFELYLTFNPWLSKTAIVAAANAVAKWVKQNEQAVFITSALTF</sequence>
<dbReference type="PANTHER" id="PTHR13027:SF7">
    <property type="entry name" value="VACUOLAR FUSION PROTEIN MON1 HOMOLOG"/>
    <property type="match status" value="1"/>
</dbReference>
<evidence type="ECO:0000259" key="8">
    <source>
        <dbReference type="Pfam" id="PF19038"/>
    </source>
</evidence>
<feature type="compositionally biased region" description="Polar residues" evidence="5">
    <location>
        <begin position="131"/>
        <end position="142"/>
    </location>
</feature>
<evidence type="ECO:0000259" key="7">
    <source>
        <dbReference type="Pfam" id="PF19037"/>
    </source>
</evidence>
<evidence type="ECO:0000256" key="3">
    <source>
        <dbReference type="ARBA" id="ARBA00018132"/>
    </source>
</evidence>
<dbReference type="Pfam" id="PF19036">
    <property type="entry name" value="Fuz_longin_1"/>
    <property type="match status" value="1"/>
</dbReference>
<feature type="compositionally biased region" description="Basic and acidic residues" evidence="5">
    <location>
        <begin position="162"/>
        <end position="172"/>
    </location>
</feature>
<gene>
    <name evidence="9" type="ORF">PSFLO_01347</name>
</gene>
<comment type="subcellular location">
    <subcellularLocation>
        <location evidence="2">Endosome</location>
        <location evidence="2">Multivesicular body membrane</location>
        <topology evidence="2">Peripheral membrane protein</topology>
    </subcellularLocation>
    <subcellularLocation>
        <location evidence="1">Prevacuolar compartment membrane</location>
        <topology evidence="1">Peripheral membrane protein</topology>
    </subcellularLocation>
</comment>
<dbReference type="PANTHER" id="PTHR13027">
    <property type="entry name" value="SAND PROTEIN-RELATED"/>
    <property type="match status" value="1"/>
</dbReference>
<protein>
    <recommendedName>
        <fullName evidence="3">Vacuolar fusion protein MON1</fullName>
    </recommendedName>
    <alternativeName>
        <fullName evidence="4">Vacuolar fusion protein mon1</fullName>
    </alternativeName>
</protein>
<dbReference type="EMBL" id="OOIP01000003">
    <property type="protein sequence ID" value="SPO35876.1"/>
    <property type="molecule type" value="Genomic_DNA"/>
</dbReference>
<dbReference type="Pfam" id="PF19037">
    <property type="entry name" value="Fuz_longin_2"/>
    <property type="match status" value="1"/>
</dbReference>
<feature type="region of interest" description="Disordered" evidence="5">
    <location>
        <begin position="308"/>
        <end position="345"/>
    </location>
</feature>
<dbReference type="Pfam" id="PF19038">
    <property type="entry name" value="Fuz_longin_3"/>
    <property type="match status" value="1"/>
</dbReference>
<dbReference type="AlphaFoldDB" id="A0A5C3EWB0"/>
<evidence type="ECO:0000256" key="2">
    <source>
        <dbReference type="ARBA" id="ARBA00004440"/>
    </source>
</evidence>
<evidence type="ECO:0000256" key="1">
    <source>
        <dbReference type="ARBA" id="ARBA00004380"/>
    </source>
</evidence>